<evidence type="ECO:0000256" key="1">
    <source>
        <dbReference type="ARBA" id="ARBA00023125"/>
    </source>
</evidence>
<dbReference type="Pfam" id="PF00440">
    <property type="entry name" value="TetR_N"/>
    <property type="match status" value="1"/>
</dbReference>
<dbReference type="GO" id="GO:0003677">
    <property type="term" value="F:DNA binding"/>
    <property type="evidence" value="ECO:0007669"/>
    <property type="project" value="UniProtKB-UniRule"/>
</dbReference>
<feature type="domain" description="HTH tetR-type" evidence="4">
    <location>
        <begin position="26"/>
        <end position="86"/>
    </location>
</feature>
<dbReference type="InterPro" id="IPR001647">
    <property type="entry name" value="HTH_TetR"/>
</dbReference>
<evidence type="ECO:0000313" key="5">
    <source>
        <dbReference type="EMBL" id="KAB7791276.1"/>
    </source>
</evidence>
<proteinExistence type="predicted"/>
<dbReference type="Pfam" id="PF14278">
    <property type="entry name" value="TetR_C_8"/>
    <property type="match status" value="1"/>
</dbReference>
<dbReference type="RefSeq" id="WP_152233614.1">
    <property type="nucleotide sequence ID" value="NZ_JBHSKZ010000028.1"/>
</dbReference>
<evidence type="ECO:0000256" key="2">
    <source>
        <dbReference type="PROSITE-ProRule" id="PRU00335"/>
    </source>
</evidence>
<dbReference type="Proteomes" id="UP000441772">
    <property type="component" value="Unassembled WGS sequence"/>
</dbReference>
<feature type="compositionally biased region" description="Low complexity" evidence="3">
    <location>
        <begin position="1"/>
        <end position="18"/>
    </location>
</feature>
<keyword evidence="6" id="KW-1185">Reference proteome</keyword>
<dbReference type="PANTHER" id="PTHR43479">
    <property type="entry name" value="ACREF/ENVCD OPERON REPRESSOR-RELATED"/>
    <property type="match status" value="1"/>
</dbReference>
<dbReference type="SUPFAM" id="SSF46689">
    <property type="entry name" value="Homeodomain-like"/>
    <property type="match status" value="1"/>
</dbReference>
<dbReference type="InterPro" id="IPR050624">
    <property type="entry name" value="HTH-type_Tx_Regulator"/>
</dbReference>
<dbReference type="InterPro" id="IPR009057">
    <property type="entry name" value="Homeodomain-like_sf"/>
</dbReference>
<keyword evidence="1 2" id="KW-0238">DNA-binding</keyword>
<dbReference type="AlphaFoldDB" id="A0A6I1GP15"/>
<protein>
    <submittedName>
        <fullName evidence="5">TetR family transcriptional regulator</fullName>
    </submittedName>
</protein>
<evidence type="ECO:0000313" key="6">
    <source>
        <dbReference type="Proteomes" id="UP000441772"/>
    </source>
</evidence>
<name>A0A6I1GP15_9BIFI</name>
<evidence type="ECO:0000256" key="3">
    <source>
        <dbReference type="SAM" id="MobiDB-lite"/>
    </source>
</evidence>
<organism evidence="5 6">
    <name type="scientific">Bifidobacterium leontopitheci</name>
    <dbReference type="NCBI Taxonomy" id="2650774"/>
    <lineage>
        <taxon>Bacteria</taxon>
        <taxon>Bacillati</taxon>
        <taxon>Actinomycetota</taxon>
        <taxon>Actinomycetes</taxon>
        <taxon>Bifidobacteriales</taxon>
        <taxon>Bifidobacteriaceae</taxon>
        <taxon>Bifidobacterium</taxon>
    </lineage>
</organism>
<feature type="region of interest" description="Disordered" evidence="3">
    <location>
        <begin position="1"/>
        <end position="26"/>
    </location>
</feature>
<dbReference type="PROSITE" id="PS50977">
    <property type="entry name" value="HTH_TETR_2"/>
    <property type="match status" value="1"/>
</dbReference>
<reference evidence="5 6" key="1">
    <citation type="submission" date="2019-09" db="EMBL/GenBank/DDBJ databases">
        <title>Characterization of the phylogenetic diversity of two novel species belonging to the genus Bifidobacterium: Bifidobacterium cebidarum sp. nov. and Bifidobacterium leontopitheci sp. nov.</title>
        <authorList>
            <person name="Lugli G.A."/>
            <person name="Duranti S."/>
            <person name="Milani C."/>
            <person name="Turroni F."/>
            <person name="Ventura M."/>
        </authorList>
    </citation>
    <scope>NUCLEOTIDE SEQUENCE [LARGE SCALE GENOMIC DNA]</scope>
    <source>
        <strain evidence="5 6">LMG 31471</strain>
    </source>
</reference>
<sequence>MAATQPATQPSAAQQSATKPPVKRNTKTEAKIKAAFTTLVNAKGFDAMTVSDIARTAGINRGTFYMHYIDKFDLRRQLIDDTIDDLTGILLENTEPDAQVTTRTGRAICDAFQTRSIAAALRYVKDDFAFFDAVSRSGNDMQLYDQLKALLKKLIVAQAKRFGAQPQTSYNGIPADYAMEILVSAVSSIIWLWIRRGCKESPDEICMIIEINKTTAPIDVLW</sequence>
<feature type="DNA-binding region" description="H-T-H motif" evidence="2">
    <location>
        <begin position="49"/>
        <end position="68"/>
    </location>
</feature>
<dbReference type="InterPro" id="IPR039532">
    <property type="entry name" value="TetR_C_Firmicutes"/>
</dbReference>
<dbReference type="EMBL" id="WBVT01000002">
    <property type="protein sequence ID" value="KAB7791276.1"/>
    <property type="molecule type" value="Genomic_DNA"/>
</dbReference>
<accession>A0A6I1GP15</accession>
<dbReference type="PANTHER" id="PTHR43479:SF7">
    <property type="entry name" value="TETR-FAMILY TRANSCRIPTIONAL REGULATOR"/>
    <property type="match status" value="1"/>
</dbReference>
<comment type="caution">
    <text evidence="5">The sequence shown here is derived from an EMBL/GenBank/DDBJ whole genome shotgun (WGS) entry which is preliminary data.</text>
</comment>
<dbReference type="Gene3D" id="1.10.357.10">
    <property type="entry name" value="Tetracycline Repressor, domain 2"/>
    <property type="match status" value="1"/>
</dbReference>
<evidence type="ECO:0000259" key="4">
    <source>
        <dbReference type="PROSITE" id="PS50977"/>
    </source>
</evidence>
<gene>
    <name evidence="5" type="ORF">F7D09_0229</name>
</gene>